<gene>
    <name evidence="1" type="ORF">DSO57_1023327</name>
</gene>
<proteinExistence type="predicted"/>
<sequence>MLRLPGALLLFLATKKGSLSSWFCLSCVQDPFQGPKFTGATENVVSSSQVCGTYLGFCPVHDLDHFPQSLEEVFLFFTPIEI</sequence>
<evidence type="ECO:0000313" key="1">
    <source>
        <dbReference type="EMBL" id="KAJ9084549.1"/>
    </source>
</evidence>
<accession>A0ACC2UBY7</accession>
<dbReference type="EMBL" id="QTSX02000831">
    <property type="protein sequence ID" value="KAJ9084549.1"/>
    <property type="molecule type" value="Genomic_DNA"/>
</dbReference>
<name>A0ACC2UBY7_9FUNG</name>
<evidence type="ECO:0000313" key="2">
    <source>
        <dbReference type="Proteomes" id="UP001165960"/>
    </source>
</evidence>
<keyword evidence="2" id="KW-1185">Reference proteome</keyword>
<organism evidence="1 2">
    <name type="scientific">Entomophthora muscae</name>
    <dbReference type="NCBI Taxonomy" id="34485"/>
    <lineage>
        <taxon>Eukaryota</taxon>
        <taxon>Fungi</taxon>
        <taxon>Fungi incertae sedis</taxon>
        <taxon>Zoopagomycota</taxon>
        <taxon>Entomophthoromycotina</taxon>
        <taxon>Entomophthoromycetes</taxon>
        <taxon>Entomophthorales</taxon>
        <taxon>Entomophthoraceae</taxon>
        <taxon>Entomophthora</taxon>
    </lineage>
</organism>
<comment type="caution">
    <text evidence="1">The sequence shown here is derived from an EMBL/GenBank/DDBJ whole genome shotgun (WGS) entry which is preliminary data.</text>
</comment>
<dbReference type="Proteomes" id="UP001165960">
    <property type="component" value="Unassembled WGS sequence"/>
</dbReference>
<protein>
    <submittedName>
        <fullName evidence="1">Uncharacterized protein</fullName>
    </submittedName>
</protein>
<reference evidence="1" key="1">
    <citation type="submission" date="2022-04" db="EMBL/GenBank/DDBJ databases">
        <title>Genome of the entomopathogenic fungus Entomophthora muscae.</title>
        <authorList>
            <person name="Elya C."/>
            <person name="Lovett B.R."/>
            <person name="Lee E."/>
            <person name="Macias A.M."/>
            <person name="Hajek A.E."/>
            <person name="De Bivort B.L."/>
            <person name="Kasson M.T."/>
            <person name="De Fine Licht H.H."/>
            <person name="Stajich J.E."/>
        </authorList>
    </citation>
    <scope>NUCLEOTIDE SEQUENCE</scope>
    <source>
        <strain evidence="1">Berkeley</strain>
    </source>
</reference>